<evidence type="ECO:0000313" key="4">
    <source>
        <dbReference type="Proteomes" id="UP001058124"/>
    </source>
</evidence>
<protein>
    <recommendedName>
        <fullName evidence="2">HD domain-containing protein</fullName>
    </recommendedName>
</protein>
<dbReference type="InterPro" id="IPR050124">
    <property type="entry name" value="tRNA_CCA-adding_enzyme"/>
</dbReference>
<dbReference type="SUPFAM" id="SSF109604">
    <property type="entry name" value="HD-domain/PDEase-like"/>
    <property type="match status" value="1"/>
</dbReference>
<gene>
    <name evidence="3" type="ORF">SOASR030_08480</name>
</gene>
<evidence type="ECO:0000259" key="2">
    <source>
        <dbReference type="Pfam" id="PF01966"/>
    </source>
</evidence>
<evidence type="ECO:0000313" key="3">
    <source>
        <dbReference type="EMBL" id="GKX54736.1"/>
    </source>
</evidence>
<dbReference type="RefSeq" id="WP_027273267.1">
    <property type="nucleotide sequence ID" value="NZ_BRLH01000001.1"/>
</dbReference>
<dbReference type="SUPFAM" id="SSF52540">
    <property type="entry name" value="P-loop containing nucleoside triphosphate hydrolases"/>
    <property type="match status" value="1"/>
</dbReference>
<dbReference type="InterPro" id="IPR003607">
    <property type="entry name" value="HD/PDEase_dom"/>
</dbReference>
<dbReference type="PANTHER" id="PTHR47545:SF1">
    <property type="entry name" value="MULTIFUNCTIONAL CCA PROTEIN"/>
    <property type="match status" value="1"/>
</dbReference>
<dbReference type="PANTHER" id="PTHR47545">
    <property type="entry name" value="MULTIFUNCTIONAL CCA PROTEIN"/>
    <property type="match status" value="1"/>
</dbReference>
<dbReference type="InterPro" id="IPR006674">
    <property type="entry name" value="HD_domain"/>
</dbReference>
<evidence type="ECO:0000256" key="1">
    <source>
        <dbReference type="ARBA" id="ARBA00022741"/>
    </source>
</evidence>
<name>A0AAV5N1V9_9GAMM</name>
<keyword evidence="1" id="KW-0547">Nucleotide-binding</keyword>
<reference evidence="3" key="1">
    <citation type="submission" date="2022-06" db="EMBL/GenBank/DDBJ databases">
        <title>Draft genome sequences of Leminorella grimontii str. JCM5902.</title>
        <authorList>
            <person name="Wakabayashi Y."/>
            <person name="Kojima K."/>
        </authorList>
    </citation>
    <scope>NUCLEOTIDE SEQUENCE</scope>
    <source>
        <strain evidence="3">JCM 5902</strain>
    </source>
</reference>
<feature type="domain" description="HD" evidence="2">
    <location>
        <begin position="39"/>
        <end position="135"/>
    </location>
</feature>
<dbReference type="Proteomes" id="UP001058124">
    <property type="component" value="Unassembled WGS sequence"/>
</dbReference>
<accession>A0AAV5N1V9</accession>
<dbReference type="Pfam" id="PF01966">
    <property type="entry name" value="HD"/>
    <property type="match status" value="1"/>
</dbReference>
<dbReference type="CDD" id="cd00077">
    <property type="entry name" value="HDc"/>
    <property type="match status" value="1"/>
</dbReference>
<comment type="caution">
    <text evidence="3">The sequence shown here is derived from an EMBL/GenBank/DDBJ whole genome shotgun (WGS) entry which is preliminary data.</text>
</comment>
<dbReference type="Pfam" id="PF13671">
    <property type="entry name" value="AAA_33"/>
    <property type="match status" value="1"/>
</dbReference>
<dbReference type="Gene3D" id="1.10.3090.10">
    <property type="entry name" value="cca-adding enzyme, domain 2"/>
    <property type="match status" value="1"/>
</dbReference>
<keyword evidence="4" id="KW-1185">Reference proteome</keyword>
<dbReference type="GO" id="GO:0000166">
    <property type="term" value="F:nucleotide binding"/>
    <property type="evidence" value="ECO:0007669"/>
    <property type="project" value="UniProtKB-KW"/>
</dbReference>
<dbReference type="Gene3D" id="3.40.50.300">
    <property type="entry name" value="P-loop containing nucleotide triphosphate hydrolases"/>
    <property type="match status" value="1"/>
</dbReference>
<dbReference type="InterPro" id="IPR027417">
    <property type="entry name" value="P-loop_NTPase"/>
</dbReference>
<proteinExistence type="predicted"/>
<sequence>MNWRFSDDRSWSHLTQRFSFFADMHGVMQDPKHHAEGDVAEHTQRVLRALVELPEYQQLSLLRQEVLWAAAALHDVEKRSTTRIDEDGTIVSPGHAKRGELSARQILFKDVPTPFALREEIAALVRHHGLPLWIMEKPDPQKALLAASLRCDMGLLATLAKADVLGRECGDRQALLERIELFELYCMEQACWKKAREFPSALARFVYFSKEGGQADYQPYDDCECQVTMLCGLPGMGKDRYLDRYCRGMPVVSLDDIRRQHRIEPNDKASNGWVVQQAKERARELLRQSSDFVWNATNLTYSLRQQLVSLFVAYRAKVRIVYIEVPFARWKKQNADRPYPVAESALARMLDKLEVPAPHEAHEVVYFVDDK</sequence>
<organism evidence="3 4">
    <name type="scientific">Leminorella grimontii</name>
    <dbReference type="NCBI Taxonomy" id="82981"/>
    <lineage>
        <taxon>Bacteria</taxon>
        <taxon>Pseudomonadati</taxon>
        <taxon>Pseudomonadota</taxon>
        <taxon>Gammaproteobacteria</taxon>
        <taxon>Enterobacterales</taxon>
        <taxon>Budviciaceae</taxon>
        <taxon>Leminorella</taxon>
    </lineage>
</organism>
<dbReference type="EMBL" id="BRLH01000001">
    <property type="protein sequence ID" value="GKX54736.1"/>
    <property type="molecule type" value="Genomic_DNA"/>
</dbReference>
<dbReference type="AlphaFoldDB" id="A0AAV5N1V9"/>